<dbReference type="SUPFAM" id="SSF159709">
    <property type="entry name" value="PhnH-like"/>
    <property type="match status" value="1"/>
</dbReference>
<dbReference type="GO" id="GO:0016829">
    <property type="term" value="F:lyase activity"/>
    <property type="evidence" value="ECO:0007669"/>
    <property type="project" value="UniProtKB-KW"/>
</dbReference>
<dbReference type="Gene3D" id="3.40.50.11310">
    <property type="entry name" value="Bacterial phosphonate metabolism protein PhnH"/>
    <property type="match status" value="1"/>
</dbReference>
<protein>
    <submittedName>
        <fullName evidence="1">Phosphonate C-P lyase system protein PhnH</fullName>
    </submittedName>
</protein>
<gene>
    <name evidence="1" type="primary">phnH</name>
    <name evidence="1" type="ORF">KAJ83_05555</name>
</gene>
<name>A0A8J7S485_9PROT</name>
<keyword evidence="2" id="KW-1185">Reference proteome</keyword>
<dbReference type="AlphaFoldDB" id="A0A8J7S485"/>
<dbReference type="Pfam" id="PF05845">
    <property type="entry name" value="PhnH"/>
    <property type="match status" value="1"/>
</dbReference>
<dbReference type="Proteomes" id="UP000672602">
    <property type="component" value="Unassembled WGS sequence"/>
</dbReference>
<reference evidence="1" key="1">
    <citation type="submission" date="2021-04" db="EMBL/GenBank/DDBJ databases">
        <authorList>
            <person name="Zhang D.-C."/>
        </authorList>
    </citation>
    <scope>NUCLEOTIDE SEQUENCE</scope>
    <source>
        <strain evidence="1">CGMCC 1.15697</strain>
    </source>
</reference>
<dbReference type="PIRSF" id="PIRSF020680">
    <property type="entry name" value="PhnH"/>
    <property type="match status" value="1"/>
</dbReference>
<evidence type="ECO:0000313" key="1">
    <source>
        <dbReference type="EMBL" id="MBP5856464.1"/>
    </source>
</evidence>
<dbReference type="GO" id="GO:0019634">
    <property type="term" value="P:organic phosphonate metabolic process"/>
    <property type="evidence" value="ECO:0007669"/>
    <property type="project" value="InterPro"/>
</dbReference>
<dbReference type="RefSeq" id="WP_210681037.1">
    <property type="nucleotide sequence ID" value="NZ_JAGMWN010000002.1"/>
</dbReference>
<dbReference type="NCBIfam" id="TIGR03292">
    <property type="entry name" value="PhnH_redo"/>
    <property type="match status" value="1"/>
</dbReference>
<comment type="caution">
    <text evidence="1">The sequence shown here is derived from an EMBL/GenBank/DDBJ whole genome shotgun (WGS) entry which is preliminary data.</text>
</comment>
<keyword evidence="1" id="KW-0456">Lyase</keyword>
<evidence type="ECO:0000313" key="2">
    <source>
        <dbReference type="Proteomes" id="UP000672602"/>
    </source>
</evidence>
<dbReference type="InterPro" id="IPR008772">
    <property type="entry name" value="Phosphonate_metab_PhnH"/>
</dbReference>
<dbReference type="EMBL" id="JAGMWN010000002">
    <property type="protein sequence ID" value="MBP5856464.1"/>
    <property type="molecule type" value="Genomic_DNA"/>
</dbReference>
<sequence>MVSAAMIEPPAEGFSDPVLDAAECFRVILGALATPGTPMRLPRTVAAPDALGPEGAALALTLMDFETRVWLHPDIATEAVVRYLAFHTGVVRASEAGAADFAVMPIGAAVSVLPTLVVGTADYPDRAASAILLTDGMDGGAPARLSGPGLAAPVDFAPAGATSALWSVLRENAARFPLGVDCFFAGGGAVAGLPRSTRIESGEG</sequence>
<accession>A0A8J7S485</accession>
<dbReference type="InterPro" id="IPR038058">
    <property type="entry name" value="PhnH-like_sp"/>
</dbReference>
<proteinExistence type="predicted"/>
<organism evidence="1 2">
    <name type="scientific">Marivibrio halodurans</name>
    <dbReference type="NCBI Taxonomy" id="2039722"/>
    <lineage>
        <taxon>Bacteria</taxon>
        <taxon>Pseudomonadati</taxon>
        <taxon>Pseudomonadota</taxon>
        <taxon>Alphaproteobacteria</taxon>
        <taxon>Rhodospirillales</taxon>
        <taxon>Rhodospirillaceae</taxon>
        <taxon>Marivibrio</taxon>
    </lineage>
</organism>